<dbReference type="Proteomes" id="UP000006281">
    <property type="component" value="Chromosome"/>
</dbReference>
<evidence type="ECO:0000313" key="2">
    <source>
        <dbReference type="EMBL" id="CCH30907.1"/>
    </source>
</evidence>
<dbReference type="InterPro" id="IPR000073">
    <property type="entry name" value="AB_hydrolase_1"/>
</dbReference>
<dbReference type="HOGENOM" id="CLU_020336_9_0_11"/>
<dbReference type="OrthoDB" id="7185741at2"/>
<dbReference type="InterPro" id="IPR050471">
    <property type="entry name" value="AB_hydrolase"/>
</dbReference>
<sequence>MGKLHTQGTPGTAPVGGGRELYYVELPGPDGTAAPTVVFEAGMAATRSFWALVQPRVARWARAVAYDRAGLGRSAPDPGPRTVDHLAADLNALLDHLGPGPFVLVAHSGGGPVVRVAAAARPERVAGLVLVDTTDEACDLLFNRTFRRAERVAQRASAVLARVGLLGFAFRKQVRAFPPDVLAEIRAEAFTPAAMRTRGRELTALVAATTAFRERPPVLPADIPVTSISGMRADSGMPRAFRLAATESHRFRADRSAHGRWVPAHESGHNVVVTEPGLIADEVRLLLERCRGGSAPV</sequence>
<dbReference type="PANTHER" id="PTHR43433:SF5">
    <property type="entry name" value="AB HYDROLASE-1 DOMAIN-CONTAINING PROTEIN"/>
    <property type="match status" value="1"/>
</dbReference>
<accession>K0K026</accession>
<reference evidence="2 3" key="1">
    <citation type="journal article" date="2012" name="BMC Genomics">
        <title>Complete genome sequence of Saccharothrix espanaensis DSM 44229T and comparison to the other completely sequenced Pseudonocardiaceae.</title>
        <authorList>
            <person name="Strobel T."/>
            <person name="Al-Dilaimi A."/>
            <person name="Blom J."/>
            <person name="Gessner A."/>
            <person name="Kalinowski J."/>
            <person name="Luzhetska M."/>
            <person name="Puhler A."/>
            <person name="Szczepanowski R."/>
            <person name="Bechthold A."/>
            <person name="Ruckert C."/>
        </authorList>
    </citation>
    <scope>NUCLEOTIDE SEQUENCE [LARGE SCALE GENOMIC DNA]</scope>
    <source>
        <strain evidence="3">ATCC 51144 / DSM 44229 / JCM 9112 / NBRC 15066 / NRRL 15764</strain>
    </source>
</reference>
<organism evidence="2 3">
    <name type="scientific">Saccharothrix espanaensis (strain ATCC 51144 / DSM 44229 / JCM 9112 / NBRC 15066 / NRRL 15764)</name>
    <dbReference type="NCBI Taxonomy" id="1179773"/>
    <lineage>
        <taxon>Bacteria</taxon>
        <taxon>Bacillati</taxon>
        <taxon>Actinomycetota</taxon>
        <taxon>Actinomycetes</taxon>
        <taxon>Pseudonocardiales</taxon>
        <taxon>Pseudonocardiaceae</taxon>
        <taxon>Saccharothrix</taxon>
    </lineage>
</organism>
<dbReference type="eggNOG" id="COG0596">
    <property type="taxonomic scope" value="Bacteria"/>
</dbReference>
<dbReference type="KEGG" id="sesp:BN6_36120"/>
<dbReference type="PATRIC" id="fig|1179773.3.peg.3612"/>
<dbReference type="AlphaFoldDB" id="K0K026"/>
<dbReference type="GO" id="GO:0003824">
    <property type="term" value="F:catalytic activity"/>
    <property type="evidence" value="ECO:0007669"/>
    <property type="project" value="UniProtKB-ARBA"/>
</dbReference>
<dbReference type="InterPro" id="IPR029058">
    <property type="entry name" value="AB_hydrolase_fold"/>
</dbReference>
<dbReference type="SUPFAM" id="SSF53474">
    <property type="entry name" value="alpha/beta-Hydrolases"/>
    <property type="match status" value="1"/>
</dbReference>
<keyword evidence="3" id="KW-1185">Reference proteome</keyword>
<dbReference type="EMBL" id="HE804045">
    <property type="protein sequence ID" value="CCH30907.1"/>
    <property type="molecule type" value="Genomic_DNA"/>
</dbReference>
<dbReference type="RefSeq" id="WP_015101019.1">
    <property type="nucleotide sequence ID" value="NC_019673.1"/>
</dbReference>
<name>K0K026_SACES</name>
<proteinExistence type="predicted"/>
<dbReference type="Pfam" id="PF00561">
    <property type="entry name" value="Abhydrolase_1"/>
    <property type="match status" value="1"/>
</dbReference>
<dbReference type="PANTHER" id="PTHR43433">
    <property type="entry name" value="HYDROLASE, ALPHA/BETA FOLD FAMILY PROTEIN"/>
    <property type="match status" value="1"/>
</dbReference>
<feature type="domain" description="AB hydrolase-1" evidence="1">
    <location>
        <begin position="35"/>
        <end position="154"/>
    </location>
</feature>
<evidence type="ECO:0000313" key="3">
    <source>
        <dbReference type="Proteomes" id="UP000006281"/>
    </source>
</evidence>
<gene>
    <name evidence="2" type="ordered locus">BN6_36120</name>
</gene>
<dbReference type="BioCyc" id="SESP1179773:BN6_RS17500-MONOMER"/>
<dbReference type="Gene3D" id="3.40.50.1820">
    <property type="entry name" value="alpha/beta hydrolase"/>
    <property type="match status" value="1"/>
</dbReference>
<evidence type="ECO:0000259" key="1">
    <source>
        <dbReference type="Pfam" id="PF00561"/>
    </source>
</evidence>
<dbReference type="STRING" id="1179773.BN6_36120"/>
<protein>
    <recommendedName>
        <fullName evidence="1">AB hydrolase-1 domain-containing protein</fullName>
    </recommendedName>
</protein>